<dbReference type="NCBIfam" id="TIGR01068">
    <property type="entry name" value="thioredoxin"/>
    <property type="match status" value="1"/>
</dbReference>
<dbReference type="Pfam" id="PF00085">
    <property type="entry name" value="Thioredoxin"/>
    <property type="match status" value="1"/>
</dbReference>
<name>A0A1G6KQF9_9ACTN</name>
<dbReference type="PIRSF" id="PIRSF000077">
    <property type="entry name" value="Thioredoxin"/>
    <property type="match status" value="1"/>
</dbReference>
<accession>A0A1G6KQF9</accession>
<dbReference type="PANTHER" id="PTHR45663">
    <property type="entry name" value="GEO12009P1"/>
    <property type="match status" value="1"/>
</dbReference>
<organism evidence="11 12">
    <name type="scientific">Parafannyhessea umbonata</name>
    <dbReference type="NCBI Taxonomy" id="604330"/>
    <lineage>
        <taxon>Bacteria</taxon>
        <taxon>Bacillati</taxon>
        <taxon>Actinomycetota</taxon>
        <taxon>Coriobacteriia</taxon>
        <taxon>Coriobacteriales</taxon>
        <taxon>Atopobiaceae</taxon>
        <taxon>Parafannyhessea</taxon>
    </lineage>
</organism>
<evidence type="ECO:0000256" key="4">
    <source>
        <dbReference type="ARBA" id="ARBA00023157"/>
    </source>
</evidence>
<evidence type="ECO:0000256" key="3">
    <source>
        <dbReference type="ARBA" id="ARBA00022982"/>
    </source>
</evidence>
<protein>
    <recommendedName>
        <fullName evidence="6 7">Thioredoxin</fullName>
    </recommendedName>
</protein>
<dbReference type="AlphaFoldDB" id="A0A1G6KQF9"/>
<gene>
    <name evidence="11" type="ORF">SAMN04487824_10933</name>
</gene>
<evidence type="ECO:0000256" key="7">
    <source>
        <dbReference type="PIRNR" id="PIRNR000077"/>
    </source>
</evidence>
<feature type="site" description="Deprotonates C-terminal active site Cys" evidence="8">
    <location>
        <position position="24"/>
    </location>
</feature>
<feature type="active site" description="Nucleophile" evidence="8">
    <location>
        <position position="33"/>
    </location>
</feature>
<evidence type="ECO:0000256" key="8">
    <source>
        <dbReference type="PIRSR" id="PIRSR000077-1"/>
    </source>
</evidence>
<evidence type="ECO:0000313" key="12">
    <source>
        <dbReference type="Proteomes" id="UP000198528"/>
    </source>
</evidence>
<evidence type="ECO:0000256" key="2">
    <source>
        <dbReference type="ARBA" id="ARBA00022448"/>
    </source>
</evidence>
<dbReference type="PRINTS" id="PR00421">
    <property type="entry name" value="THIOREDOXIN"/>
</dbReference>
<comment type="similarity">
    <text evidence="1 7">Belongs to the thioredoxin family.</text>
</comment>
<feature type="domain" description="Thioredoxin" evidence="10">
    <location>
        <begin position="1"/>
        <end position="105"/>
    </location>
</feature>
<keyword evidence="5 9" id="KW-0676">Redox-active center</keyword>
<dbReference type="Proteomes" id="UP000198528">
    <property type="component" value="Unassembled WGS sequence"/>
</dbReference>
<evidence type="ECO:0000256" key="5">
    <source>
        <dbReference type="ARBA" id="ARBA00023284"/>
    </source>
</evidence>
<evidence type="ECO:0000256" key="1">
    <source>
        <dbReference type="ARBA" id="ARBA00008987"/>
    </source>
</evidence>
<dbReference type="InterPro" id="IPR013766">
    <property type="entry name" value="Thioredoxin_domain"/>
</dbReference>
<dbReference type="InterPro" id="IPR005746">
    <property type="entry name" value="Thioredoxin"/>
</dbReference>
<dbReference type="RefSeq" id="WP_090846305.1">
    <property type="nucleotide sequence ID" value="NZ_FMZL01000009.1"/>
</dbReference>
<proteinExistence type="inferred from homology"/>
<feature type="active site" description="Nucleophile" evidence="8">
    <location>
        <position position="30"/>
    </location>
</feature>
<sequence length="105" mass="11751">MEYRFTKENFESEVLKSDVPVLVDFYADWCGPCRAMMPVVEQLAGEYDGRVKVGKVNSDEQPELASAFGVMSIPSFFIIKDGKVVDQLMGGMPKEMLAQHIDAQL</sequence>
<dbReference type="EMBL" id="FMZL01000009">
    <property type="protein sequence ID" value="SDC32755.1"/>
    <property type="molecule type" value="Genomic_DNA"/>
</dbReference>
<dbReference type="STRING" id="604330.SAMN04489857_1138"/>
<dbReference type="PROSITE" id="PS51352">
    <property type="entry name" value="THIOREDOXIN_2"/>
    <property type="match status" value="1"/>
</dbReference>
<feature type="site" description="Contributes to redox potential value" evidence="8">
    <location>
        <position position="31"/>
    </location>
</feature>
<evidence type="ECO:0000256" key="9">
    <source>
        <dbReference type="PIRSR" id="PIRSR000077-4"/>
    </source>
</evidence>
<dbReference type="InterPro" id="IPR036249">
    <property type="entry name" value="Thioredoxin-like_sf"/>
</dbReference>
<evidence type="ECO:0000313" key="11">
    <source>
        <dbReference type="EMBL" id="SDC32755.1"/>
    </source>
</evidence>
<dbReference type="PANTHER" id="PTHR45663:SF11">
    <property type="entry name" value="GEO12009P1"/>
    <property type="match status" value="1"/>
</dbReference>
<dbReference type="PROSITE" id="PS00194">
    <property type="entry name" value="THIOREDOXIN_1"/>
    <property type="match status" value="1"/>
</dbReference>
<evidence type="ECO:0000256" key="6">
    <source>
        <dbReference type="NCBIfam" id="TIGR01068"/>
    </source>
</evidence>
<dbReference type="CDD" id="cd02947">
    <property type="entry name" value="TRX_family"/>
    <property type="match status" value="1"/>
</dbReference>
<dbReference type="SUPFAM" id="SSF52833">
    <property type="entry name" value="Thioredoxin-like"/>
    <property type="match status" value="1"/>
</dbReference>
<keyword evidence="4 9" id="KW-1015">Disulfide bond</keyword>
<dbReference type="Gene3D" id="3.40.30.10">
    <property type="entry name" value="Glutaredoxin"/>
    <property type="match status" value="1"/>
</dbReference>
<dbReference type="GO" id="GO:0005737">
    <property type="term" value="C:cytoplasm"/>
    <property type="evidence" value="ECO:0007669"/>
    <property type="project" value="TreeGrafter"/>
</dbReference>
<feature type="disulfide bond" description="Redox-active" evidence="9">
    <location>
        <begin position="30"/>
        <end position="33"/>
    </location>
</feature>
<reference evidence="12" key="1">
    <citation type="submission" date="2016-10" db="EMBL/GenBank/DDBJ databases">
        <authorList>
            <person name="Varghese N."/>
            <person name="Submissions S."/>
        </authorList>
    </citation>
    <scope>NUCLEOTIDE SEQUENCE [LARGE SCALE GENOMIC DNA]</scope>
    <source>
        <strain evidence="12">DSM 22619</strain>
    </source>
</reference>
<dbReference type="InterPro" id="IPR017937">
    <property type="entry name" value="Thioredoxin_CS"/>
</dbReference>
<keyword evidence="2" id="KW-0813">Transport</keyword>
<feature type="site" description="Contributes to redox potential value" evidence="8">
    <location>
        <position position="32"/>
    </location>
</feature>
<dbReference type="GO" id="GO:0015035">
    <property type="term" value="F:protein-disulfide reductase activity"/>
    <property type="evidence" value="ECO:0007669"/>
    <property type="project" value="UniProtKB-UniRule"/>
</dbReference>
<dbReference type="FunFam" id="3.40.30.10:FF:000001">
    <property type="entry name" value="Thioredoxin"/>
    <property type="match status" value="1"/>
</dbReference>
<evidence type="ECO:0000259" key="10">
    <source>
        <dbReference type="PROSITE" id="PS51352"/>
    </source>
</evidence>
<keyword evidence="3" id="KW-0249">Electron transport</keyword>
<keyword evidence="12" id="KW-1185">Reference proteome</keyword>